<name>A0AAN6XT07_9PEZI</name>
<accession>A0AAN6XT07</accession>
<dbReference type="Proteomes" id="UP001301769">
    <property type="component" value="Unassembled WGS sequence"/>
</dbReference>
<evidence type="ECO:0000313" key="1">
    <source>
        <dbReference type="EMBL" id="KAK4206036.1"/>
    </source>
</evidence>
<reference evidence="1" key="1">
    <citation type="journal article" date="2023" name="Mol. Phylogenet. Evol.">
        <title>Genome-scale phylogeny and comparative genomics of the fungal order Sordariales.</title>
        <authorList>
            <person name="Hensen N."/>
            <person name="Bonometti L."/>
            <person name="Westerberg I."/>
            <person name="Brannstrom I.O."/>
            <person name="Guillou S."/>
            <person name="Cros-Aarteil S."/>
            <person name="Calhoun S."/>
            <person name="Haridas S."/>
            <person name="Kuo A."/>
            <person name="Mondo S."/>
            <person name="Pangilinan J."/>
            <person name="Riley R."/>
            <person name="LaButti K."/>
            <person name="Andreopoulos B."/>
            <person name="Lipzen A."/>
            <person name="Chen C."/>
            <person name="Yan M."/>
            <person name="Daum C."/>
            <person name="Ng V."/>
            <person name="Clum A."/>
            <person name="Steindorff A."/>
            <person name="Ohm R.A."/>
            <person name="Martin F."/>
            <person name="Silar P."/>
            <person name="Natvig D.O."/>
            <person name="Lalanne C."/>
            <person name="Gautier V."/>
            <person name="Ament-Velasquez S.L."/>
            <person name="Kruys A."/>
            <person name="Hutchinson M.I."/>
            <person name="Powell A.J."/>
            <person name="Barry K."/>
            <person name="Miller A.N."/>
            <person name="Grigoriev I.V."/>
            <person name="Debuchy R."/>
            <person name="Gladieux P."/>
            <person name="Hiltunen Thoren M."/>
            <person name="Johannesson H."/>
        </authorList>
    </citation>
    <scope>NUCLEOTIDE SEQUENCE</scope>
    <source>
        <strain evidence="1">PSN293</strain>
    </source>
</reference>
<feature type="non-terminal residue" evidence="1">
    <location>
        <position position="1"/>
    </location>
</feature>
<dbReference type="InterPro" id="IPR016035">
    <property type="entry name" value="Acyl_Trfase/lysoPLipase"/>
</dbReference>
<sequence>YYYSVKPPHIHGLGIFQDGGLMYNNPASIALQEVAALFPATPEPSLVVSHGTGSAKAERPDTSSSRHLLRDSFLLRVFRAFRQSGNSKRAWQQLLSHHKVR</sequence>
<reference evidence="1" key="2">
    <citation type="submission" date="2023-05" db="EMBL/GenBank/DDBJ databases">
        <authorList>
            <consortium name="Lawrence Berkeley National Laboratory"/>
            <person name="Steindorff A."/>
            <person name="Hensen N."/>
            <person name="Bonometti L."/>
            <person name="Westerberg I."/>
            <person name="Brannstrom I.O."/>
            <person name="Guillou S."/>
            <person name="Cros-Aarteil S."/>
            <person name="Calhoun S."/>
            <person name="Haridas S."/>
            <person name="Kuo A."/>
            <person name="Mondo S."/>
            <person name="Pangilinan J."/>
            <person name="Riley R."/>
            <person name="Labutti K."/>
            <person name="Andreopoulos B."/>
            <person name="Lipzen A."/>
            <person name="Chen C."/>
            <person name="Yanf M."/>
            <person name="Daum C."/>
            <person name="Ng V."/>
            <person name="Clum A."/>
            <person name="Ohm R."/>
            <person name="Martin F."/>
            <person name="Silar P."/>
            <person name="Natvig D."/>
            <person name="Lalanne C."/>
            <person name="Gautier V."/>
            <person name="Ament-Velasquez S.L."/>
            <person name="Kruys A."/>
            <person name="Hutchinson M.I."/>
            <person name="Powell A.J."/>
            <person name="Barry K."/>
            <person name="Miller A.N."/>
            <person name="Grigoriev I.V."/>
            <person name="Debuchy R."/>
            <person name="Gladieux P."/>
            <person name="Thoren M.H."/>
            <person name="Johannesson H."/>
        </authorList>
    </citation>
    <scope>NUCLEOTIDE SEQUENCE</scope>
    <source>
        <strain evidence="1">PSN293</strain>
    </source>
</reference>
<feature type="non-terminal residue" evidence="1">
    <location>
        <position position="101"/>
    </location>
</feature>
<proteinExistence type="predicted"/>
<comment type="caution">
    <text evidence="1">The sequence shown here is derived from an EMBL/GenBank/DDBJ whole genome shotgun (WGS) entry which is preliminary data.</text>
</comment>
<dbReference type="EMBL" id="MU858542">
    <property type="protein sequence ID" value="KAK4206036.1"/>
    <property type="molecule type" value="Genomic_DNA"/>
</dbReference>
<gene>
    <name evidence="1" type="ORF">QBC37DRAFT_247862</name>
</gene>
<dbReference type="Gene3D" id="3.40.1090.10">
    <property type="entry name" value="Cytosolic phospholipase A2 catalytic domain"/>
    <property type="match status" value="1"/>
</dbReference>
<protein>
    <recommendedName>
        <fullName evidence="3">PNPLA domain-containing protein</fullName>
    </recommendedName>
</protein>
<dbReference type="SUPFAM" id="SSF52151">
    <property type="entry name" value="FabD/lysophospholipase-like"/>
    <property type="match status" value="1"/>
</dbReference>
<evidence type="ECO:0008006" key="3">
    <source>
        <dbReference type="Google" id="ProtNLM"/>
    </source>
</evidence>
<dbReference type="AlphaFoldDB" id="A0AAN6XT07"/>
<keyword evidence="2" id="KW-1185">Reference proteome</keyword>
<organism evidence="1 2">
    <name type="scientific">Rhypophila decipiens</name>
    <dbReference type="NCBI Taxonomy" id="261697"/>
    <lineage>
        <taxon>Eukaryota</taxon>
        <taxon>Fungi</taxon>
        <taxon>Dikarya</taxon>
        <taxon>Ascomycota</taxon>
        <taxon>Pezizomycotina</taxon>
        <taxon>Sordariomycetes</taxon>
        <taxon>Sordariomycetidae</taxon>
        <taxon>Sordariales</taxon>
        <taxon>Naviculisporaceae</taxon>
        <taxon>Rhypophila</taxon>
    </lineage>
</organism>
<evidence type="ECO:0000313" key="2">
    <source>
        <dbReference type="Proteomes" id="UP001301769"/>
    </source>
</evidence>